<evidence type="ECO:0000313" key="2">
    <source>
        <dbReference type="Proteomes" id="UP000079169"/>
    </source>
</evidence>
<dbReference type="GeneID" id="103517171"/>
<evidence type="ECO:0000313" key="3">
    <source>
        <dbReference type="RefSeq" id="XP_017302848.1"/>
    </source>
</evidence>
<keyword evidence="1" id="KW-0732">Signal</keyword>
<name>A0A1S4EKZ8_DIACI</name>
<dbReference type="RefSeq" id="XP_017302848.1">
    <property type="nucleotide sequence ID" value="XM_017447359.2"/>
</dbReference>
<organism evidence="2 3">
    <name type="scientific">Diaphorina citri</name>
    <name type="common">Asian citrus psyllid</name>
    <dbReference type="NCBI Taxonomy" id="121845"/>
    <lineage>
        <taxon>Eukaryota</taxon>
        <taxon>Metazoa</taxon>
        <taxon>Ecdysozoa</taxon>
        <taxon>Arthropoda</taxon>
        <taxon>Hexapoda</taxon>
        <taxon>Insecta</taxon>
        <taxon>Pterygota</taxon>
        <taxon>Neoptera</taxon>
        <taxon>Paraneoptera</taxon>
        <taxon>Hemiptera</taxon>
        <taxon>Sternorrhyncha</taxon>
        <taxon>Psylloidea</taxon>
        <taxon>Psyllidae</taxon>
        <taxon>Diaphorininae</taxon>
        <taxon>Diaphorina</taxon>
    </lineage>
</organism>
<protein>
    <submittedName>
        <fullName evidence="3">Uncharacterized protein LOC103517171 isoform X2</fullName>
    </submittedName>
</protein>
<sequence length="269" mass="32068">MSCRPLTLLPLLVALPLLVSAQLTFNWDDLEIPTIHNYINYSTSAYERNFSKYFHHNTMKLDTDQFTLDPSSSTMSMAEERPVLEKLRNESTLGHCMFDDLFDMHTFKMKTHMEDKFLSQFTDICALRVETTDQLFRTQASHMTRDEIKQRYEAIKKSCDSAIEEYSIRVLKEYREEVKLAASHHYDLKPLDPIRIKYEERLDSHFTRLGYEFLPIVEKHYQACVDRYYQYFRDVPQCDKNDNLDENEKQRFHERVEAVQVNMTTRARS</sequence>
<gene>
    <name evidence="3" type="primary">LOC103517171</name>
</gene>
<dbReference type="Proteomes" id="UP000079169">
    <property type="component" value="Unplaced"/>
</dbReference>
<feature type="chain" id="PRO_5010370472" evidence="1">
    <location>
        <begin position="22"/>
        <end position="269"/>
    </location>
</feature>
<accession>A0A1S4EKZ8</accession>
<proteinExistence type="predicted"/>
<dbReference type="AlphaFoldDB" id="A0A1S4EKZ8"/>
<evidence type="ECO:0000256" key="1">
    <source>
        <dbReference type="SAM" id="SignalP"/>
    </source>
</evidence>
<dbReference type="PaxDb" id="121845-A0A1S4EKZ8"/>
<keyword evidence="2" id="KW-1185">Reference proteome</keyword>
<reference evidence="3" key="1">
    <citation type="submission" date="2025-08" db="UniProtKB">
        <authorList>
            <consortium name="RefSeq"/>
        </authorList>
    </citation>
    <scope>IDENTIFICATION</scope>
</reference>
<feature type="signal peptide" evidence="1">
    <location>
        <begin position="1"/>
        <end position="21"/>
    </location>
</feature>